<evidence type="ECO:0000256" key="1">
    <source>
        <dbReference type="ARBA" id="ARBA00022614"/>
    </source>
</evidence>
<dbReference type="EMBL" id="CAKOFQ010007793">
    <property type="protein sequence ID" value="CAH2008237.1"/>
    <property type="molecule type" value="Genomic_DNA"/>
</dbReference>
<dbReference type="AlphaFoldDB" id="A0A9P0M3S8"/>
<feature type="transmembrane region" description="Helical" evidence="3">
    <location>
        <begin position="718"/>
        <end position="743"/>
    </location>
</feature>
<evidence type="ECO:0000256" key="3">
    <source>
        <dbReference type="SAM" id="Phobius"/>
    </source>
</evidence>
<keyword evidence="3" id="KW-0472">Membrane</keyword>
<keyword evidence="5" id="KW-1185">Reference proteome</keyword>
<reference evidence="4" key="1">
    <citation type="submission" date="2022-03" db="EMBL/GenBank/DDBJ databases">
        <authorList>
            <person name="Sayadi A."/>
        </authorList>
    </citation>
    <scope>NUCLEOTIDE SEQUENCE</scope>
</reference>
<dbReference type="PANTHER" id="PTHR24366">
    <property type="entry name" value="IG(IMMUNOGLOBULIN) AND LRR(LEUCINE RICH REPEAT) DOMAINS"/>
    <property type="match status" value="1"/>
</dbReference>
<dbReference type="PANTHER" id="PTHR24366:SF96">
    <property type="entry name" value="LEUCINE RICH REPEAT CONTAINING 53"/>
    <property type="match status" value="1"/>
</dbReference>
<dbReference type="OrthoDB" id="6765403at2759"/>
<dbReference type="PROSITE" id="PS51450">
    <property type="entry name" value="LRR"/>
    <property type="match status" value="4"/>
</dbReference>
<dbReference type="Pfam" id="PF13855">
    <property type="entry name" value="LRR_8"/>
    <property type="match status" value="2"/>
</dbReference>
<sequence length="771" mass="87652">MLVIVSLGIMNSLSSIFPVLLFVEVTYSLSTGIHHQKTITSAVLCDSNDIHRQIEPNERQFLEYDEYGNPVEREEEVNIDPCIHSPDGLLVEVYCPYVREAMTAGYTISNKVCPNDQIIFHFTRTSYGGFGHFEVVGNISILHGAAFKAEFKISELHLENMGITRIAPGAFNFQTTIKSIFLSENNLSAINVGIFNSLTHLDTLDLSENQIVNVTEDAFSSVPLSNLSLGRNKLTSLPDTLFGTRRLDLSYNNLQQINPNVNFEATYLDVTSNNISYFNMSSFPHITELYLANNKIKQIEPNPNINRLDVHNNTISEFPENLLDLVMLNMGTNNISHLPNNSILGNNLIQLSLSQNHLTYIPVMCFKKLKSLTNLDLSGNEISSFSFGTFDNLENLLYLNISDNKFKVLPIYALHSVNNLVSLSFSDNDLTDLNVDDLLKHLPSLSRVDFRGNKLPCQQLLEAVQKLNMHHAVFEQGTHVETDNIYGMKCNVDDVKDKTKLKLLPEDFMNSSFVRYLESLNGVPSTENQRILEKLLYMDKKQIEVLEKIFNKLDKSQVEILQKSLENHNTDILKQLEDMVSNTKTINDNYEELKNVLRSILATDNKRNELLDKLVIEQSNKSYQKNSVSMVEQFISILNKSYERQNETYSNLSIEMKNAMEALGRTQVNLGYFIEKLVKENHTVNNLNLSFAEEGIINANRAEALQSYPMDNSSDRKYPIFVFIALLLLAMTILMSVLLYVLYYRVKYVINTKQDVELNQLLGSKSDIVSN</sequence>
<gene>
    <name evidence="4" type="ORF">ACAOBT_LOCUS30100</name>
</gene>
<dbReference type="Proteomes" id="UP001152888">
    <property type="component" value="Unassembled WGS sequence"/>
</dbReference>
<organism evidence="4 5">
    <name type="scientific">Acanthoscelides obtectus</name>
    <name type="common">Bean weevil</name>
    <name type="synonym">Bruchus obtectus</name>
    <dbReference type="NCBI Taxonomy" id="200917"/>
    <lineage>
        <taxon>Eukaryota</taxon>
        <taxon>Metazoa</taxon>
        <taxon>Ecdysozoa</taxon>
        <taxon>Arthropoda</taxon>
        <taxon>Hexapoda</taxon>
        <taxon>Insecta</taxon>
        <taxon>Pterygota</taxon>
        <taxon>Neoptera</taxon>
        <taxon>Endopterygota</taxon>
        <taxon>Coleoptera</taxon>
        <taxon>Polyphaga</taxon>
        <taxon>Cucujiformia</taxon>
        <taxon>Chrysomeloidea</taxon>
        <taxon>Chrysomelidae</taxon>
        <taxon>Bruchinae</taxon>
        <taxon>Bruchini</taxon>
        <taxon>Acanthoscelides</taxon>
    </lineage>
</organism>
<keyword evidence="3" id="KW-0812">Transmembrane</keyword>
<evidence type="ECO:0000256" key="2">
    <source>
        <dbReference type="ARBA" id="ARBA00022737"/>
    </source>
</evidence>
<keyword evidence="2" id="KW-0677">Repeat</keyword>
<dbReference type="Gene3D" id="3.80.10.10">
    <property type="entry name" value="Ribonuclease Inhibitor"/>
    <property type="match status" value="2"/>
</dbReference>
<name>A0A9P0M3S8_ACAOB</name>
<comment type="caution">
    <text evidence="4">The sequence shown here is derived from an EMBL/GenBank/DDBJ whole genome shotgun (WGS) entry which is preliminary data.</text>
</comment>
<accession>A0A9P0M3S8</accession>
<protein>
    <submittedName>
        <fullName evidence="4">Uncharacterized protein</fullName>
    </submittedName>
</protein>
<dbReference type="SMART" id="SM00369">
    <property type="entry name" value="LRR_TYP"/>
    <property type="match status" value="8"/>
</dbReference>
<dbReference type="SMART" id="SM00365">
    <property type="entry name" value="LRR_SD22"/>
    <property type="match status" value="4"/>
</dbReference>
<dbReference type="SUPFAM" id="SSF52058">
    <property type="entry name" value="L domain-like"/>
    <property type="match status" value="1"/>
</dbReference>
<dbReference type="InterPro" id="IPR032675">
    <property type="entry name" value="LRR_dom_sf"/>
</dbReference>
<evidence type="ECO:0000313" key="4">
    <source>
        <dbReference type="EMBL" id="CAH2008237.1"/>
    </source>
</evidence>
<proteinExistence type="predicted"/>
<dbReference type="SMART" id="SM00364">
    <property type="entry name" value="LRR_BAC"/>
    <property type="match status" value="4"/>
</dbReference>
<keyword evidence="3" id="KW-1133">Transmembrane helix</keyword>
<dbReference type="InterPro" id="IPR003591">
    <property type="entry name" value="Leu-rich_rpt_typical-subtyp"/>
</dbReference>
<keyword evidence="1" id="KW-0433">Leucine-rich repeat</keyword>
<dbReference type="InterPro" id="IPR001611">
    <property type="entry name" value="Leu-rich_rpt"/>
</dbReference>
<evidence type="ECO:0000313" key="5">
    <source>
        <dbReference type="Proteomes" id="UP001152888"/>
    </source>
</evidence>